<keyword evidence="2" id="KW-0472">Membrane</keyword>
<keyword evidence="2" id="KW-1133">Transmembrane helix</keyword>
<evidence type="ECO:0000313" key="4">
    <source>
        <dbReference type="Proteomes" id="UP000009026"/>
    </source>
</evidence>
<organism evidence="3 4">
    <name type="scientific">Pseudomyxococcus hansupus</name>
    <dbReference type="NCBI Taxonomy" id="1297742"/>
    <lineage>
        <taxon>Bacteria</taxon>
        <taxon>Pseudomonadati</taxon>
        <taxon>Myxococcota</taxon>
        <taxon>Myxococcia</taxon>
        <taxon>Myxococcales</taxon>
        <taxon>Cystobacterineae</taxon>
        <taxon>Myxococcaceae</taxon>
        <taxon>Pseudomyxococcus</taxon>
    </lineage>
</organism>
<evidence type="ECO:0000256" key="1">
    <source>
        <dbReference type="SAM" id="Coils"/>
    </source>
</evidence>
<sequence length="601" mass="66595">MGQRLRQPSGNFQIPPYCSKCWASRRVPRALDSRHMNKPPSKQDDILALTQKINNLEHLHQKGRLHPSNHTTNIQRDLQNIRRDGNGLVIPESVSPALKATAIAASYAEGVEPGAPTKLADPIKSQRELFSIFQDLFASITGRDHSHYSSTTQINDDILKQLKSNYKKLAKNFNHTIERLVKFYNTEKSHLLREAQQIAGLKIVLGGQSQFLGSQLSGVRQMMLYADTILIADPVYHFIEADIRDVAIPTRIATTLFHLLALKPLVDAELAYPAIFVFPSFERALEARDVVTQQGIFQLAIKLIRNATGLEIHSMQEVADFAVEREAEFMTAITRSQIFLPPGYTPPEPIDAYKACGIYLDEIAGTRPEPAIALMKSLPPGHLALQGILERVGPQYHLQENAEVLSAQPMVVLPVHWHYMERISEASANELERKGILPKGSLGTFRGLQDPSLTWLGNVPIDALVNLRRDEANKEFRKRMAELSKELDSASILDAQKVAREVAHGLASLINSHQKEIRELEAKWFPKYAKTFMLSGGAGLLTLAAPYLPILGSIGAAGSAMAAVGGITAAYARDKIDERAERKRLSRSLIGVLASARQSSK</sequence>
<feature type="coiled-coil region" evidence="1">
    <location>
        <begin position="473"/>
        <end position="523"/>
    </location>
</feature>
<dbReference type="KEGG" id="mym:A176_005120"/>
<protein>
    <submittedName>
        <fullName evidence="3">Uncharacterized protein</fullName>
    </submittedName>
</protein>
<dbReference type="EMBL" id="CP012109">
    <property type="protein sequence ID" value="AKQ68208.1"/>
    <property type="molecule type" value="Genomic_DNA"/>
</dbReference>
<keyword evidence="1" id="KW-0175">Coiled coil</keyword>
<feature type="transmembrane region" description="Helical" evidence="2">
    <location>
        <begin position="554"/>
        <end position="572"/>
    </location>
</feature>
<reference evidence="3 4" key="1">
    <citation type="journal article" date="2016" name="PLoS ONE">
        <title>Complete Genome Sequence and Comparative Genomics of a Novel Myxobacterium Myxococcus hansupus.</title>
        <authorList>
            <person name="Sharma G."/>
            <person name="Narwani T."/>
            <person name="Subramanian S."/>
        </authorList>
    </citation>
    <scope>NUCLEOTIDE SEQUENCE [LARGE SCALE GENOMIC DNA]</scope>
    <source>
        <strain evidence="4">mixupus</strain>
    </source>
</reference>
<name>A0A0H4X2V2_9BACT</name>
<dbReference type="AlphaFoldDB" id="A0A0H4X2V2"/>
<evidence type="ECO:0000256" key="2">
    <source>
        <dbReference type="SAM" id="Phobius"/>
    </source>
</evidence>
<accession>A0A0H4X2V2</accession>
<keyword evidence="2" id="KW-0812">Transmembrane</keyword>
<evidence type="ECO:0000313" key="3">
    <source>
        <dbReference type="EMBL" id="AKQ68208.1"/>
    </source>
</evidence>
<dbReference type="eggNOG" id="ENOG502Z8DF">
    <property type="taxonomic scope" value="Bacteria"/>
</dbReference>
<dbReference type="PATRIC" id="fig|1297742.4.peg.5186"/>
<dbReference type="Proteomes" id="UP000009026">
    <property type="component" value="Chromosome"/>
</dbReference>
<proteinExistence type="predicted"/>
<keyword evidence="4" id="KW-1185">Reference proteome</keyword>
<gene>
    <name evidence="3" type="ORF">A176_005120</name>
</gene>